<feature type="non-terminal residue" evidence="2">
    <location>
        <position position="1"/>
    </location>
</feature>
<feature type="region of interest" description="Disordered" evidence="1">
    <location>
        <begin position="1"/>
        <end position="39"/>
    </location>
</feature>
<evidence type="ECO:0000313" key="2">
    <source>
        <dbReference type="EMBL" id="CDW44869.1"/>
    </source>
</evidence>
<dbReference type="OrthoDB" id="8194427at2759"/>
<dbReference type="AlphaFoldDB" id="A0A0K2V310"/>
<reference evidence="2" key="1">
    <citation type="submission" date="2014-05" db="EMBL/GenBank/DDBJ databases">
        <authorList>
            <person name="Chronopoulou M."/>
        </authorList>
    </citation>
    <scope>NUCLEOTIDE SEQUENCE</scope>
    <source>
        <tissue evidence="2">Whole organism</tissue>
    </source>
</reference>
<evidence type="ECO:0000256" key="1">
    <source>
        <dbReference type="SAM" id="MobiDB-lite"/>
    </source>
</evidence>
<name>A0A0K2V310_LEPSM</name>
<proteinExistence type="predicted"/>
<sequence length="129" mass="13135">FKRQKTTETTKEGSKEAHNKMTSSSTGGGSHSLETPLNFANITSQRSSLAAVSDDGALSSNASTIPITDRSSPSTETPLLSMVGGAGPLESLPSSSCSSTTISNNSRAHPSNSGSDAPPALPPRPPNLP</sequence>
<dbReference type="EMBL" id="HACA01027508">
    <property type="protein sequence ID" value="CDW44869.1"/>
    <property type="molecule type" value="Transcribed_RNA"/>
</dbReference>
<accession>A0A0K2V310</accession>
<feature type="non-terminal residue" evidence="2">
    <location>
        <position position="129"/>
    </location>
</feature>
<feature type="compositionally biased region" description="Basic and acidic residues" evidence="1">
    <location>
        <begin position="1"/>
        <end position="19"/>
    </location>
</feature>
<feature type="compositionally biased region" description="Low complexity" evidence="1">
    <location>
        <begin position="88"/>
        <end position="106"/>
    </location>
</feature>
<feature type="region of interest" description="Disordered" evidence="1">
    <location>
        <begin position="54"/>
        <end position="129"/>
    </location>
</feature>
<feature type="compositionally biased region" description="Polar residues" evidence="1">
    <location>
        <begin position="58"/>
        <end position="78"/>
    </location>
</feature>
<feature type="compositionally biased region" description="Pro residues" evidence="1">
    <location>
        <begin position="119"/>
        <end position="129"/>
    </location>
</feature>
<protein>
    <submittedName>
        <fullName evidence="2">Uncharacterized protein</fullName>
    </submittedName>
</protein>
<organism evidence="2">
    <name type="scientific">Lepeophtheirus salmonis</name>
    <name type="common">Salmon louse</name>
    <name type="synonym">Caligus salmonis</name>
    <dbReference type="NCBI Taxonomy" id="72036"/>
    <lineage>
        <taxon>Eukaryota</taxon>
        <taxon>Metazoa</taxon>
        <taxon>Ecdysozoa</taxon>
        <taxon>Arthropoda</taxon>
        <taxon>Crustacea</taxon>
        <taxon>Multicrustacea</taxon>
        <taxon>Hexanauplia</taxon>
        <taxon>Copepoda</taxon>
        <taxon>Siphonostomatoida</taxon>
        <taxon>Caligidae</taxon>
        <taxon>Lepeophtheirus</taxon>
    </lineage>
</organism>